<dbReference type="Proteomes" id="UP000255165">
    <property type="component" value="Unassembled WGS sequence"/>
</dbReference>
<dbReference type="Pfam" id="PF00126">
    <property type="entry name" value="HTH_1"/>
    <property type="match status" value="1"/>
</dbReference>
<dbReference type="InterPro" id="IPR058163">
    <property type="entry name" value="LysR-type_TF_proteobact-type"/>
</dbReference>
<dbReference type="GO" id="GO:0003700">
    <property type="term" value="F:DNA-binding transcription factor activity"/>
    <property type="evidence" value="ECO:0007669"/>
    <property type="project" value="InterPro"/>
</dbReference>
<evidence type="ECO:0000259" key="5">
    <source>
        <dbReference type="PROSITE" id="PS50931"/>
    </source>
</evidence>
<keyword evidence="4" id="KW-0804">Transcription</keyword>
<dbReference type="SUPFAM" id="SSF46785">
    <property type="entry name" value="Winged helix' DNA-binding domain"/>
    <property type="match status" value="1"/>
</dbReference>
<dbReference type="GO" id="GO:0043565">
    <property type="term" value="F:sequence-specific DNA binding"/>
    <property type="evidence" value="ECO:0007669"/>
    <property type="project" value="TreeGrafter"/>
</dbReference>
<comment type="caution">
    <text evidence="6">The sequence shown here is derived from an EMBL/GenBank/DDBJ whole genome shotgun (WGS) entry which is preliminary data.</text>
</comment>
<dbReference type="FunFam" id="1.10.10.10:FF:000001">
    <property type="entry name" value="LysR family transcriptional regulator"/>
    <property type="match status" value="1"/>
</dbReference>
<dbReference type="Pfam" id="PF03466">
    <property type="entry name" value="LysR_substrate"/>
    <property type="match status" value="1"/>
</dbReference>
<dbReference type="Gene3D" id="1.10.10.10">
    <property type="entry name" value="Winged helix-like DNA-binding domain superfamily/Winged helix DNA-binding domain"/>
    <property type="match status" value="1"/>
</dbReference>
<evidence type="ECO:0000256" key="3">
    <source>
        <dbReference type="ARBA" id="ARBA00023125"/>
    </source>
</evidence>
<evidence type="ECO:0000256" key="2">
    <source>
        <dbReference type="ARBA" id="ARBA00023015"/>
    </source>
</evidence>
<dbReference type="InterPro" id="IPR036390">
    <property type="entry name" value="WH_DNA-bd_sf"/>
</dbReference>
<protein>
    <submittedName>
        <fullName evidence="6">LysR family transcriptional regulator</fullName>
    </submittedName>
</protein>
<organism evidence="6 7">
    <name type="scientific">Cupriavidus lacunae</name>
    <dbReference type="NCBI Taxonomy" id="2666307"/>
    <lineage>
        <taxon>Bacteria</taxon>
        <taxon>Pseudomonadati</taxon>
        <taxon>Pseudomonadota</taxon>
        <taxon>Betaproteobacteria</taxon>
        <taxon>Burkholderiales</taxon>
        <taxon>Burkholderiaceae</taxon>
        <taxon>Cupriavidus</taxon>
    </lineage>
</organism>
<comment type="similarity">
    <text evidence="1">Belongs to the LysR transcriptional regulatory family.</text>
</comment>
<accession>A0A370NI89</accession>
<dbReference type="CDD" id="cd08422">
    <property type="entry name" value="PBP2_CrgA_like"/>
    <property type="match status" value="1"/>
</dbReference>
<dbReference type="InterPro" id="IPR036388">
    <property type="entry name" value="WH-like_DNA-bd_sf"/>
</dbReference>
<dbReference type="PANTHER" id="PTHR30537:SF5">
    <property type="entry name" value="HTH-TYPE TRANSCRIPTIONAL ACTIVATOR TTDR-RELATED"/>
    <property type="match status" value="1"/>
</dbReference>
<evidence type="ECO:0000256" key="1">
    <source>
        <dbReference type="ARBA" id="ARBA00009437"/>
    </source>
</evidence>
<dbReference type="InterPro" id="IPR000847">
    <property type="entry name" value="LysR_HTH_N"/>
</dbReference>
<gene>
    <name evidence="6" type="ORF">DN412_37730</name>
</gene>
<evidence type="ECO:0000256" key="4">
    <source>
        <dbReference type="ARBA" id="ARBA00023163"/>
    </source>
</evidence>
<keyword evidence="7" id="KW-1185">Reference proteome</keyword>
<dbReference type="AlphaFoldDB" id="A0A370NI89"/>
<feature type="domain" description="HTH lysR-type" evidence="5">
    <location>
        <begin position="74"/>
        <end position="131"/>
    </location>
</feature>
<proteinExistence type="inferred from homology"/>
<reference evidence="7" key="1">
    <citation type="submission" date="2018-06" db="EMBL/GenBank/DDBJ databases">
        <authorList>
            <person name="Feng T."/>
            <person name="Jeon C.O."/>
        </authorList>
    </citation>
    <scope>NUCLEOTIDE SEQUENCE [LARGE SCALE GENOMIC DNA]</scope>
    <source>
        <strain evidence="7">S23</strain>
    </source>
</reference>
<keyword evidence="2" id="KW-0805">Transcription regulation</keyword>
<sequence length="369" mass="41171">MRPWKATFRCGNSIPLRLVRIRSHGKHWLTLLLEAVIDRDALASMPRRHGNRNLCCFHLAKAARTTNRRPLPMMEIVDIRVFAKISELMSLSAAANVLGMPKSSVSRSLTRLEKHLGVALLYRSNRKLALTDTGLLFAEDARRILADVEEAEQKVGQIRHTPQGLLRVSAPVTPGQWMIAPLVPDYLARYPEMKVELTLTSHKVEPMAEEIDVVIRTGSLEDSRLAARRLGTVALKLVATPSYLVAHGTPEVPSDLAGHALLDIFAGSVEWRLHRGPEVETVHVHMRFSANDTSTIRTVLLGGTGIGWLPDYLCRADLESGALVHVLPQWGRGNRDIHAVFPQHRTVSPKVRSFVDFLCERFESSANPR</sequence>
<dbReference type="PANTHER" id="PTHR30537">
    <property type="entry name" value="HTH-TYPE TRANSCRIPTIONAL REGULATOR"/>
    <property type="match status" value="1"/>
</dbReference>
<name>A0A370NI89_9BURK</name>
<evidence type="ECO:0000313" key="6">
    <source>
        <dbReference type="EMBL" id="RDK05310.1"/>
    </source>
</evidence>
<dbReference type="Gene3D" id="3.40.190.290">
    <property type="match status" value="1"/>
</dbReference>
<dbReference type="GO" id="GO:0006351">
    <property type="term" value="P:DNA-templated transcription"/>
    <property type="evidence" value="ECO:0007669"/>
    <property type="project" value="TreeGrafter"/>
</dbReference>
<dbReference type="EMBL" id="QKWJ01000103">
    <property type="protein sequence ID" value="RDK05310.1"/>
    <property type="molecule type" value="Genomic_DNA"/>
</dbReference>
<evidence type="ECO:0000313" key="7">
    <source>
        <dbReference type="Proteomes" id="UP000255165"/>
    </source>
</evidence>
<keyword evidence="3" id="KW-0238">DNA-binding</keyword>
<dbReference type="InterPro" id="IPR005119">
    <property type="entry name" value="LysR_subst-bd"/>
</dbReference>
<dbReference type="PROSITE" id="PS50931">
    <property type="entry name" value="HTH_LYSR"/>
    <property type="match status" value="1"/>
</dbReference>
<dbReference type="SUPFAM" id="SSF53850">
    <property type="entry name" value="Periplasmic binding protein-like II"/>
    <property type="match status" value="1"/>
</dbReference>